<protein>
    <submittedName>
        <fullName evidence="1">Uncharacterized protein</fullName>
    </submittedName>
</protein>
<sequence>MEEKKKRKAVYNPKADKKYRASLTKEQKAENNRRSSFTRARNFIRDKKYTSEEFVELYELITERHTNENKDEL</sequence>
<evidence type="ECO:0000313" key="1">
    <source>
        <dbReference type="EMBL" id="MQW38926.1"/>
    </source>
</evidence>
<evidence type="ECO:0000313" key="2">
    <source>
        <dbReference type="Proteomes" id="UP000439550"/>
    </source>
</evidence>
<accession>A0A7X1Z8V3</accession>
<dbReference type="EMBL" id="WITJ01000003">
    <property type="protein sequence ID" value="MQW38926.1"/>
    <property type="molecule type" value="Genomic_DNA"/>
</dbReference>
<gene>
    <name evidence="1" type="ORF">GHI93_03035</name>
</gene>
<reference evidence="1 2" key="1">
    <citation type="submission" date="2019-10" db="EMBL/GenBank/DDBJ databases">
        <authorList>
            <person name="Dong K."/>
        </authorList>
    </citation>
    <scope>NUCLEOTIDE SEQUENCE [LARGE SCALE GENOMIC DNA]</scope>
    <source>
        <strain evidence="1 2">DSM 28960</strain>
    </source>
</reference>
<organism evidence="1 2">
    <name type="scientific">Lactococcus hircilactis</name>
    <dbReference type="NCBI Taxonomy" id="1494462"/>
    <lineage>
        <taxon>Bacteria</taxon>
        <taxon>Bacillati</taxon>
        <taxon>Bacillota</taxon>
        <taxon>Bacilli</taxon>
        <taxon>Lactobacillales</taxon>
        <taxon>Streptococcaceae</taxon>
        <taxon>Lactococcus</taxon>
    </lineage>
</organism>
<dbReference type="Proteomes" id="UP000439550">
    <property type="component" value="Unassembled WGS sequence"/>
</dbReference>
<dbReference type="RefSeq" id="WP_153495474.1">
    <property type="nucleotide sequence ID" value="NZ_WITJ01000003.1"/>
</dbReference>
<proteinExistence type="predicted"/>
<dbReference type="AlphaFoldDB" id="A0A7X1Z8V3"/>
<name>A0A7X1Z8V3_9LACT</name>
<comment type="caution">
    <text evidence="1">The sequence shown here is derived from an EMBL/GenBank/DDBJ whole genome shotgun (WGS) entry which is preliminary data.</text>
</comment>
<keyword evidence="2" id="KW-1185">Reference proteome</keyword>